<dbReference type="Proteomes" id="UP000298138">
    <property type="component" value="Unassembled WGS sequence"/>
</dbReference>
<sequence>MQQNMIKVARPTSSTCKSETSMSQASTQNGSWGFYVDSEKSAAGLGRPNSRSISLTTTFLLSVGPTNQINISANKIQPSEKEKLENICYGLSCLDSFPPYKAPHTIFGLHELFLTVKSLGGARFSVTTPPPAPVKSEEAKAQGAEKKGTFSLEKEDPFIKLLPASCQTVSEKASPLGLVPKLLPPNIISQQARYVGSSFWTWLCIVDDLTETLVGDEWTWTEEDLLRVFDDNYEDESVYNAYNSDCVKVSLALRGVIENTVVGSKDQRVWRDSFNAAIREVMIGFREERPLIDSDNITMQQWMRLRVITISTRPFFILARADIGLPATVSSFGNPLASKYNDLIADGTEGKLTTIRKIECLLQTILGLQNDILGWEKDAATNNPLSAIQVLIKQGVHQAIAVNDVIGVHNSLVFECVTKAQEMWNEPTNCQHVDGVIVKSNRFFEFFRASSLKKEEDEVRLYLQVILGFAHGMAHWMAVSKRYLA</sequence>
<dbReference type="InParanoid" id="A0A4S2MYE7"/>
<keyword evidence="3" id="KW-1185">Reference proteome</keyword>
<evidence type="ECO:0000256" key="1">
    <source>
        <dbReference type="SAM" id="MobiDB-lite"/>
    </source>
</evidence>
<dbReference type="OrthoDB" id="1731983at2759"/>
<dbReference type="SUPFAM" id="SSF48576">
    <property type="entry name" value="Terpenoid synthases"/>
    <property type="match status" value="1"/>
</dbReference>
<dbReference type="Gene3D" id="1.10.600.10">
    <property type="entry name" value="Farnesyl Diphosphate Synthase"/>
    <property type="match status" value="1"/>
</dbReference>
<dbReference type="InterPro" id="IPR008949">
    <property type="entry name" value="Isoprenoid_synthase_dom_sf"/>
</dbReference>
<gene>
    <name evidence="2" type="ORF">EX30DRAFT_251685</name>
</gene>
<dbReference type="AlphaFoldDB" id="A0A4S2MYE7"/>
<protein>
    <recommendedName>
        <fullName evidence="4">Terpenoid synthase</fullName>
    </recommendedName>
</protein>
<accession>A0A4S2MYE7</accession>
<evidence type="ECO:0000313" key="3">
    <source>
        <dbReference type="Proteomes" id="UP000298138"/>
    </source>
</evidence>
<evidence type="ECO:0008006" key="4">
    <source>
        <dbReference type="Google" id="ProtNLM"/>
    </source>
</evidence>
<organism evidence="2 3">
    <name type="scientific">Ascodesmis nigricans</name>
    <dbReference type="NCBI Taxonomy" id="341454"/>
    <lineage>
        <taxon>Eukaryota</taxon>
        <taxon>Fungi</taxon>
        <taxon>Dikarya</taxon>
        <taxon>Ascomycota</taxon>
        <taxon>Pezizomycotina</taxon>
        <taxon>Pezizomycetes</taxon>
        <taxon>Pezizales</taxon>
        <taxon>Ascodesmidaceae</taxon>
        <taxon>Ascodesmis</taxon>
    </lineage>
</organism>
<dbReference type="EMBL" id="ML220118">
    <property type="protein sequence ID" value="TGZ81634.1"/>
    <property type="molecule type" value="Genomic_DNA"/>
</dbReference>
<feature type="region of interest" description="Disordered" evidence="1">
    <location>
        <begin position="1"/>
        <end position="28"/>
    </location>
</feature>
<evidence type="ECO:0000313" key="2">
    <source>
        <dbReference type="EMBL" id="TGZ81634.1"/>
    </source>
</evidence>
<dbReference type="Pfam" id="PF19086">
    <property type="entry name" value="Terpene_syn_C_2"/>
    <property type="match status" value="1"/>
</dbReference>
<proteinExistence type="predicted"/>
<name>A0A4S2MYE7_9PEZI</name>
<reference evidence="2 3" key="1">
    <citation type="submission" date="2019-04" db="EMBL/GenBank/DDBJ databases">
        <title>Comparative genomics and transcriptomics to analyze fruiting body development in filamentous ascomycetes.</title>
        <authorList>
            <consortium name="DOE Joint Genome Institute"/>
            <person name="Lutkenhaus R."/>
            <person name="Traeger S."/>
            <person name="Breuer J."/>
            <person name="Kuo A."/>
            <person name="Lipzen A."/>
            <person name="Pangilinan J."/>
            <person name="Dilworth D."/>
            <person name="Sandor L."/>
            <person name="Poggeler S."/>
            <person name="Barry K."/>
            <person name="Grigoriev I.V."/>
            <person name="Nowrousian M."/>
        </authorList>
    </citation>
    <scope>NUCLEOTIDE SEQUENCE [LARGE SCALE GENOMIC DNA]</scope>
    <source>
        <strain evidence="2 3">CBS 389.68</strain>
    </source>
</reference>